<reference evidence="1 2" key="1">
    <citation type="submission" date="2017-03" db="EMBL/GenBank/DDBJ databases">
        <title>Genomes of endolithic fungi from Antarctica.</title>
        <authorList>
            <person name="Coleine C."/>
            <person name="Masonjones S."/>
            <person name="Stajich J.E."/>
        </authorList>
    </citation>
    <scope>NUCLEOTIDE SEQUENCE [LARGE SCALE GENOMIC DNA]</scope>
    <source>
        <strain evidence="1 2">CCFEE 5184</strain>
    </source>
</reference>
<dbReference type="EMBL" id="NAJQ01000200">
    <property type="protein sequence ID" value="TKA75230.1"/>
    <property type="molecule type" value="Genomic_DNA"/>
</dbReference>
<name>A0A4U0XEE3_9PEZI</name>
<comment type="caution">
    <text evidence="1">The sequence shown here is derived from an EMBL/GenBank/DDBJ whole genome shotgun (WGS) entry which is preliminary data.</text>
</comment>
<dbReference type="AlphaFoldDB" id="A0A4U0XEE3"/>
<keyword evidence="2" id="KW-1185">Reference proteome</keyword>
<gene>
    <name evidence="1" type="ORF">B0A55_05887</name>
</gene>
<dbReference type="Proteomes" id="UP000309340">
    <property type="component" value="Unassembled WGS sequence"/>
</dbReference>
<evidence type="ECO:0000313" key="1">
    <source>
        <dbReference type="EMBL" id="TKA75230.1"/>
    </source>
</evidence>
<proteinExistence type="predicted"/>
<organism evidence="1 2">
    <name type="scientific">Friedmanniomyces simplex</name>
    <dbReference type="NCBI Taxonomy" id="329884"/>
    <lineage>
        <taxon>Eukaryota</taxon>
        <taxon>Fungi</taxon>
        <taxon>Dikarya</taxon>
        <taxon>Ascomycota</taxon>
        <taxon>Pezizomycotina</taxon>
        <taxon>Dothideomycetes</taxon>
        <taxon>Dothideomycetidae</taxon>
        <taxon>Mycosphaerellales</taxon>
        <taxon>Teratosphaeriaceae</taxon>
        <taxon>Friedmanniomyces</taxon>
    </lineage>
</organism>
<sequence>MSMYSTMRSYSSTCTTTSVEEPTLATTSSAAFDIDIDRARKRRRHSSYQPRSWSIERESLQVLVDQFLADLGRRLEMVESYGHLRIDEGMAYAYDTLQDVHDSCIHVGGDIVDAGRKRAKVLVDTLDSHYRGALARKET</sequence>
<feature type="non-terminal residue" evidence="1">
    <location>
        <position position="139"/>
    </location>
</feature>
<protein>
    <submittedName>
        <fullName evidence="1">Uncharacterized protein</fullName>
    </submittedName>
</protein>
<dbReference type="OrthoDB" id="5585746at2759"/>
<evidence type="ECO:0000313" key="2">
    <source>
        <dbReference type="Proteomes" id="UP000309340"/>
    </source>
</evidence>
<accession>A0A4U0XEE3</accession>
<dbReference type="STRING" id="329884.A0A4U0XEE3"/>